<accession>A0A4S8KDK3</accession>
<comment type="caution">
    <text evidence="3">The sequence shown here is derived from an EMBL/GenBank/DDBJ whole genome shotgun (WGS) entry which is preliminary data.</text>
</comment>
<feature type="region of interest" description="Disordered" evidence="2">
    <location>
        <begin position="131"/>
        <end position="151"/>
    </location>
</feature>
<feature type="compositionally biased region" description="Low complexity" evidence="2">
    <location>
        <begin position="255"/>
        <end position="277"/>
    </location>
</feature>
<feature type="coiled-coil region" evidence="1">
    <location>
        <begin position="77"/>
        <end position="111"/>
    </location>
</feature>
<name>A0A4S8KDK3_MUSBA</name>
<reference evidence="3 4" key="1">
    <citation type="journal article" date="2019" name="Nat. Plants">
        <title>Genome sequencing of Musa balbisiana reveals subgenome evolution and function divergence in polyploid bananas.</title>
        <authorList>
            <person name="Yao X."/>
        </authorList>
    </citation>
    <scope>NUCLEOTIDE SEQUENCE [LARGE SCALE GENOMIC DNA]</scope>
    <source>
        <strain evidence="4">cv. DH-PKW</strain>
        <tissue evidence="3">Leaves</tissue>
    </source>
</reference>
<dbReference type="STRING" id="52838.A0A4S8KDK3"/>
<keyword evidence="4" id="KW-1185">Reference proteome</keyword>
<dbReference type="AlphaFoldDB" id="A0A4S8KDK3"/>
<proteinExistence type="predicted"/>
<protein>
    <submittedName>
        <fullName evidence="3">Uncharacterized protein</fullName>
    </submittedName>
</protein>
<evidence type="ECO:0000313" key="3">
    <source>
        <dbReference type="EMBL" id="THU73292.1"/>
    </source>
</evidence>
<evidence type="ECO:0000256" key="1">
    <source>
        <dbReference type="SAM" id="Coils"/>
    </source>
</evidence>
<gene>
    <name evidence="3" type="ORF">C4D60_Mb04t21270</name>
</gene>
<dbReference type="Pfam" id="PF07795">
    <property type="entry name" value="DUF1635"/>
    <property type="match status" value="1"/>
</dbReference>
<evidence type="ECO:0000256" key="2">
    <source>
        <dbReference type="SAM" id="MobiDB-lite"/>
    </source>
</evidence>
<feature type="region of interest" description="Disordered" evidence="2">
    <location>
        <begin position="225"/>
        <end position="295"/>
    </location>
</feature>
<dbReference type="InterPro" id="IPR012862">
    <property type="entry name" value="DUF1635"/>
</dbReference>
<evidence type="ECO:0000313" key="4">
    <source>
        <dbReference type="Proteomes" id="UP000317650"/>
    </source>
</evidence>
<keyword evidence="1" id="KW-0175">Coiled coil</keyword>
<dbReference type="PANTHER" id="PTHR33431">
    <property type="entry name" value="ENABLED-LIKE PROTEIN (DUF1635)"/>
    <property type="match status" value="1"/>
</dbReference>
<feature type="compositionally biased region" description="Polar residues" evidence="2">
    <location>
        <begin position="278"/>
        <end position="295"/>
    </location>
</feature>
<dbReference type="EMBL" id="PYDT01000001">
    <property type="protein sequence ID" value="THU73292.1"/>
    <property type="molecule type" value="Genomic_DNA"/>
</dbReference>
<sequence>MVETKWLRLLYSPRRGSQYTPSNTLHCQQIITVIMDQLHRFPPTLVAGGASFLWQQPQEAGGTTAADELKQALLRTTLELESTRVTAQEELRRMESQALHLTRLLEVATRERDEARHALLLLFLHHGDHPHLPSHPEPNLDPNTNPAHSLAFDEGSDVAAAAAAEDVGESSNGASPPALTALAEVEALAARRGLPEKGRLVKAVMGAGPLLQTLLLAGPLPQWRHPPPDLRSSEIPPVAISLNPNPKNDKDGEGSLSPLPASLRNSSSSSSSLESGSNCNFGSELQNATFSLKSV</sequence>
<organism evidence="3 4">
    <name type="scientific">Musa balbisiana</name>
    <name type="common">Banana</name>
    <dbReference type="NCBI Taxonomy" id="52838"/>
    <lineage>
        <taxon>Eukaryota</taxon>
        <taxon>Viridiplantae</taxon>
        <taxon>Streptophyta</taxon>
        <taxon>Embryophyta</taxon>
        <taxon>Tracheophyta</taxon>
        <taxon>Spermatophyta</taxon>
        <taxon>Magnoliopsida</taxon>
        <taxon>Liliopsida</taxon>
        <taxon>Zingiberales</taxon>
        <taxon>Musaceae</taxon>
        <taxon>Musa</taxon>
    </lineage>
</organism>
<dbReference type="Proteomes" id="UP000317650">
    <property type="component" value="Chromosome 4"/>
</dbReference>
<dbReference type="PANTHER" id="PTHR33431:SF3">
    <property type="entry name" value="ENABLED-LIKE PROTEIN (DUF1635)"/>
    <property type="match status" value="1"/>
</dbReference>